<dbReference type="PANTHER" id="PTHR36964:SF1">
    <property type="entry name" value="PROTEIN-METHIONINE-SULFOXIDE REDUCTASE HEME-BINDING SUBUNIT MSRQ"/>
    <property type="match status" value="1"/>
</dbReference>
<evidence type="ECO:0000256" key="1">
    <source>
        <dbReference type="SAM" id="Phobius"/>
    </source>
</evidence>
<evidence type="ECO:0000313" key="2">
    <source>
        <dbReference type="EMBL" id="GHA74451.1"/>
    </source>
</evidence>
<dbReference type="PANTHER" id="PTHR36964">
    <property type="entry name" value="PROTEIN-METHIONINE-SULFOXIDE REDUCTASE HEME-BINDING SUBUNIT MSRQ"/>
    <property type="match status" value="1"/>
</dbReference>
<comment type="caution">
    <text evidence="2">The sequence shown here is derived from an EMBL/GenBank/DDBJ whole genome shotgun (WGS) entry which is preliminary data.</text>
</comment>
<name>A0A918SVW4_9GAMM</name>
<keyword evidence="1" id="KW-1133">Transmembrane helix</keyword>
<sequence length="141" mass="15238">MRLLGARSIHAGCGLLNSGTPRSPDAGLSHWRIPASKITDEAMYCRRRLLRALAANPALALARVAVLSLLVGDEFLTRAGAPGADPGAAIEPYLGLWALRFLLLTLAMSLLRRLIGQPWPLRFRRMLGLYPFADAALHSAA</sequence>
<reference evidence="2" key="1">
    <citation type="journal article" date="2014" name="Int. J. Syst. Evol. Microbiol.">
        <title>Complete genome sequence of Corynebacterium casei LMG S-19264T (=DSM 44701T), isolated from a smear-ripened cheese.</title>
        <authorList>
            <consortium name="US DOE Joint Genome Institute (JGI-PGF)"/>
            <person name="Walter F."/>
            <person name="Albersmeier A."/>
            <person name="Kalinowski J."/>
            <person name="Ruckert C."/>
        </authorList>
    </citation>
    <scope>NUCLEOTIDE SEQUENCE</scope>
    <source>
        <strain evidence="2">KCTC 23077</strain>
    </source>
</reference>
<dbReference type="AlphaFoldDB" id="A0A918SVW4"/>
<keyword evidence="1" id="KW-0812">Transmembrane</keyword>
<dbReference type="GO" id="GO:0016679">
    <property type="term" value="F:oxidoreductase activity, acting on diphenols and related substances as donors"/>
    <property type="evidence" value="ECO:0007669"/>
    <property type="project" value="TreeGrafter"/>
</dbReference>
<reference evidence="2" key="2">
    <citation type="submission" date="2020-09" db="EMBL/GenBank/DDBJ databases">
        <authorList>
            <person name="Sun Q."/>
            <person name="Kim S."/>
        </authorList>
    </citation>
    <scope>NUCLEOTIDE SEQUENCE</scope>
    <source>
        <strain evidence="2">KCTC 23077</strain>
    </source>
</reference>
<dbReference type="GO" id="GO:0005886">
    <property type="term" value="C:plasma membrane"/>
    <property type="evidence" value="ECO:0007669"/>
    <property type="project" value="TreeGrafter"/>
</dbReference>
<protein>
    <submittedName>
        <fullName evidence="2">Uncharacterized protein</fullName>
    </submittedName>
</protein>
<accession>A0A918SVW4</accession>
<keyword evidence="1" id="KW-0472">Membrane</keyword>
<dbReference type="GO" id="GO:0020037">
    <property type="term" value="F:heme binding"/>
    <property type="evidence" value="ECO:0007669"/>
    <property type="project" value="TreeGrafter"/>
</dbReference>
<dbReference type="EMBL" id="BMYD01000001">
    <property type="protein sequence ID" value="GHA74451.1"/>
    <property type="molecule type" value="Genomic_DNA"/>
</dbReference>
<evidence type="ECO:0000313" key="3">
    <source>
        <dbReference type="Proteomes" id="UP000646426"/>
    </source>
</evidence>
<dbReference type="InterPro" id="IPR022837">
    <property type="entry name" value="MsrQ-like"/>
</dbReference>
<dbReference type="GO" id="GO:0010181">
    <property type="term" value="F:FMN binding"/>
    <property type="evidence" value="ECO:0007669"/>
    <property type="project" value="TreeGrafter"/>
</dbReference>
<proteinExistence type="predicted"/>
<dbReference type="Proteomes" id="UP000646426">
    <property type="component" value="Unassembled WGS sequence"/>
</dbReference>
<keyword evidence="3" id="KW-1185">Reference proteome</keyword>
<organism evidence="2 3">
    <name type="scientific">Cognatilysobacter bugurensis</name>
    <dbReference type="NCBI Taxonomy" id="543356"/>
    <lineage>
        <taxon>Bacteria</taxon>
        <taxon>Pseudomonadati</taxon>
        <taxon>Pseudomonadota</taxon>
        <taxon>Gammaproteobacteria</taxon>
        <taxon>Lysobacterales</taxon>
        <taxon>Lysobacteraceae</taxon>
        <taxon>Cognatilysobacter</taxon>
    </lineage>
</organism>
<feature type="transmembrane region" description="Helical" evidence="1">
    <location>
        <begin position="92"/>
        <end position="115"/>
    </location>
</feature>
<gene>
    <name evidence="2" type="ORF">GCM10007067_09300</name>
</gene>
<feature type="transmembrane region" description="Helical" evidence="1">
    <location>
        <begin position="53"/>
        <end position="72"/>
    </location>
</feature>